<feature type="region of interest" description="Disordered" evidence="1">
    <location>
        <begin position="34"/>
        <end position="138"/>
    </location>
</feature>
<accession>A0A084XUS9</accession>
<feature type="compositionally biased region" description="Polar residues" evidence="1">
    <location>
        <begin position="114"/>
        <end position="123"/>
    </location>
</feature>
<keyword evidence="2" id="KW-0732">Signal</keyword>
<feature type="chain" id="PRO_5001785307" evidence="2">
    <location>
        <begin position="30"/>
        <end position="138"/>
    </location>
</feature>
<dbReference type="Proteomes" id="UP000019812">
    <property type="component" value="Unassembled WGS sequence"/>
</dbReference>
<feature type="compositionally biased region" description="Basic and acidic residues" evidence="1">
    <location>
        <begin position="69"/>
        <end position="81"/>
    </location>
</feature>
<feature type="signal peptide" evidence="2">
    <location>
        <begin position="1"/>
        <end position="29"/>
    </location>
</feature>
<name>A0A084XUS9_9PROT</name>
<dbReference type="STRING" id="1457154.CAPSK01_004384"/>
<dbReference type="EMBL" id="JDSS02000045">
    <property type="protein sequence ID" value="KFB66223.1"/>
    <property type="molecule type" value="Genomic_DNA"/>
</dbReference>
<evidence type="ECO:0000313" key="4">
    <source>
        <dbReference type="Proteomes" id="UP000019812"/>
    </source>
</evidence>
<gene>
    <name evidence="3" type="ORF">CAPSK01_004384</name>
</gene>
<organism evidence="3 4">
    <name type="scientific">Candidatus Accumulibacter vicinus</name>
    <dbReference type="NCBI Taxonomy" id="2954382"/>
    <lineage>
        <taxon>Bacteria</taxon>
        <taxon>Pseudomonadati</taxon>
        <taxon>Pseudomonadota</taxon>
        <taxon>Betaproteobacteria</taxon>
        <taxon>Candidatus Accumulibacter</taxon>
    </lineage>
</organism>
<evidence type="ECO:0000256" key="2">
    <source>
        <dbReference type="SAM" id="SignalP"/>
    </source>
</evidence>
<evidence type="ECO:0000313" key="3">
    <source>
        <dbReference type="EMBL" id="KFB66223.1"/>
    </source>
</evidence>
<protein>
    <submittedName>
        <fullName evidence="3">Uncharacterized protein</fullName>
    </submittedName>
</protein>
<sequence length="138" mass="13988">MSARQRTLNNLLHCLLSVSLCVSCTTALAIPKAAEQEDDEVTFGAADAPPKPAAKPVASPAAKVVKPGKPVESRVNRRGPEAKGTGRPVSQPATAGKQAAGSKPPLAAKPNSGARVSTITAPTTKKDSGKAQGKSGKK</sequence>
<dbReference type="AlphaFoldDB" id="A0A084XUS9"/>
<evidence type="ECO:0000256" key="1">
    <source>
        <dbReference type="SAM" id="MobiDB-lite"/>
    </source>
</evidence>
<dbReference type="RefSeq" id="WP_273704097.1">
    <property type="nucleotide sequence ID" value="NZ_JDSS02000045.1"/>
</dbReference>
<comment type="caution">
    <text evidence="3">The sequence shown here is derived from an EMBL/GenBank/DDBJ whole genome shotgun (WGS) entry which is preliminary data.</text>
</comment>
<feature type="compositionally biased region" description="Low complexity" evidence="1">
    <location>
        <begin position="54"/>
        <end position="68"/>
    </location>
</feature>
<proteinExistence type="predicted"/>
<reference evidence="3 4" key="1">
    <citation type="submission" date="2014-07" db="EMBL/GenBank/DDBJ databases">
        <title>Expanding our view of genomic diversity in Candidatus Accumulibacter clades.</title>
        <authorList>
            <person name="Skennerton C.T."/>
            <person name="Barr J.J."/>
            <person name="Slater F.R."/>
            <person name="Bond P.L."/>
            <person name="Tyson G.W."/>
        </authorList>
    </citation>
    <scope>NUCLEOTIDE SEQUENCE [LARGE SCALE GENOMIC DNA]</scope>
    <source>
        <strain evidence="4">SK-01</strain>
    </source>
</reference>